<dbReference type="Gene3D" id="1.10.530.10">
    <property type="match status" value="1"/>
</dbReference>
<gene>
    <name evidence="2" type="ORF">H8R92_01030</name>
</gene>
<reference evidence="2" key="1">
    <citation type="submission" date="2020-08" db="EMBL/GenBank/DDBJ databases">
        <title>Genome public.</title>
        <authorList>
            <person name="Liu C."/>
            <person name="Sun Q."/>
        </authorList>
    </citation>
    <scope>NUCLEOTIDE SEQUENCE</scope>
    <source>
        <strain evidence="2">NSJ-42</strain>
    </source>
</reference>
<dbReference type="RefSeq" id="WP_186834447.1">
    <property type="nucleotide sequence ID" value="NZ_JACOOQ010000001.1"/>
</dbReference>
<sequence>MKKIALMITTLFALTNIVVPSTVSYALNNIESVKVLDENSNSNEIIEENLSEENTEEDIENIISENVENNVENQEDIEALEEVTEDLNINNESDISNDEAQKKKEISKSIDNNIYEKVKKNPKELNDFESDIQLVASERSRTTRESIVDDDIYIAAEDVEYHVKAEGDEVILVGEYTDGTIETSKEVAIYDDALIEQLEQEEFKSNYENALNFEYLVKKTDANYEIVEAYSDGSFKYIESADTIGEAMSIALNEYESDEAIPCVIDNYGVVVYSTNAMARFFKHTNGKVDNSNVTLLYQNSNLSGVTNYINHNYVDDAPILEDNGNAVRVMVNGYKGWTKKDTNTGTYDAVIVPMNQVTNPSYYTVNNGQLQHYITTDITAKSGTSGSFRTVGVAPSYLSEGVKYYSYDARYFYTNLHTLINDMKGNSYFNAVNGSNPYYNYYQYLPFRSKSIYSASQLNSFIEANTQNNSKLRGIGQYLINAQNTYGVNALLILGIAINESAWGLSSYAQNRNNLFGLNAVDSNPDDASRFNSVEHCINEFAKYWISSGYSDPQDSRYYGGFVGNKYMGANVKYASDPFWGEKAASYAFSVDKYLSGNNINSLNDYNYNQLAIYSAAGKVVDRNNNLLYNVSNSMDYYVTFVGVPVVLTTTKTHVIGQDVCYEVYPERTTPLSSSGGSEFSENYDWNNRGYIKASNVKLINTGKNTSSKDEKPGITYQAHSAKYMWLPEKYEDEVAGTVNEYLRMEAIRISLQGYNGASVKYRVRGEGYNWQEWASDGQVAGTTGQSKRIEAIEIVTEGMPEGYYLQYRVLVQDYGWMRWVNEGETAGTINEWRRIEAIQIRIVKGESNIKYRTHLADTMWQDWRYNGQMSGTVNQYRRIEAIEIIAPDLPEGASIRYKTHLADTMWSQDWVYNGTMSGTTGQSRRVEAIIIELVNAPDYDVMYRVRGEDYGWTNWTTGGQIAGTTGQGKRMEAIEIKLIKH</sequence>
<dbReference type="Pfam" id="PF01832">
    <property type="entry name" value="Glucosaminidase"/>
    <property type="match status" value="1"/>
</dbReference>
<evidence type="ECO:0000313" key="2">
    <source>
        <dbReference type="EMBL" id="MBC5639032.1"/>
    </source>
</evidence>
<dbReference type="EMBL" id="JACOOQ010000001">
    <property type="protein sequence ID" value="MBC5639032.1"/>
    <property type="molecule type" value="Genomic_DNA"/>
</dbReference>
<dbReference type="InterPro" id="IPR006637">
    <property type="entry name" value="ChW"/>
</dbReference>
<dbReference type="Pfam" id="PF07538">
    <property type="entry name" value="ChW"/>
    <property type="match status" value="6"/>
</dbReference>
<keyword evidence="3" id="KW-1185">Reference proteome</keyword>
<dbReference type="AlphaFoldDB" id="A0A8I0A6F7"/>
<dbReference type="SMART" id="SM00047">
    <property type="entry name" value="LYZ2"/>
    <property type="match status" value="1"/>
</dbReference>
<dbReference type="SMART" id="SM00728">
    <property type="entry name" value="ChW"/>
    <property type="match status" value="6"/>
</dbReference>
<protein>
    <submittedName>
        <fullName evidence="2">Glucosaminidase domain-containing protein</fullName>
    </submittedName>
</protein>
<dbReference type="Proteomes" id="UP000662088">
    <property type="component" value="Unassembled WGS sequence"/>
</dbReference>
<organism evidence="2 3">
    <name type="scientific">Clostridium lentum</name>
    <dbReference type="NCBI Taxonomy" id="2763037"/>
    <lineage>
        <taxon>Bacteria</taxon>
        <taxon>Bacillati</taxon>
        <taxon>Bacillota</taxon>
        <taxon>Clostridia</taxon>
        <taxon>Eubacteriales</taxon>
        <taxon>Clostridiaceae</taxon>
        <taxon>Clostridium</taxon>
    </lineage>
</organism>
<name>A0A8I0A6F7_9CLOT</name>
<dbReference type="InterPro" id="IPR002901">
    <property type="entry name" value="MGlyc_endo_b_GlcNAc-like_dom"/>
</dbReference>
<proteinExistence type="predicted"/>
<feature type="domain" description="Mannosyl-glycoprotein endo-beta-N-acetylglucosamidase-like" evidence="1">
    <location>
        <begin position="465"/>
        <end position="600"/>
    </location>
</feature>
<accession>A0A8I0A6F7</accession>
<comment type="caution">
    <text evidence="2">The sequence shown here is derived from an EMBL/GenBank/DDBJ whole genome shotgun (WGS) entry which is preliminary data.</text>
</comment>
<evidence type="ECO:0000313" key="3">
    <source>
        <dbReference type="Proteomes" id="UP000662088"/>
    </source>
</evidence>
<dbReference type="GO" id="GO:0004040">
    <property type="term" value="F:amidase activity"/>
    <property type="evidence" value="ECO:0007669"/>
    <property type="project" value="InterPro"/>
</dbReference>
<evidence type="ECO:0000259" key="1">
    <source>
        <dbReference type="SMART" id="SM00047"/>
    </source>
</evidence>